<dbReference type="Proteomes" id="UP001595796">
    <property type="component" value="Unassembled WGS sequence"/>
</dbReference>
<dbReference type="InterPro" id="IPR013785">
    <property type="entry name" value="Aldolase_TIM"/>
</dbReference>
<gene>
    <name evidence="2" type="ORF">ACFPFW_16865</name>
</gene>
<proteinExistence type="predicted"/>
<dbReference type="PANTHER" id="PTHR22893:SF91">
    <property type="entry name" value="NADPH DEHYDROGENASE 2-RELATED"/>
    <property type="match status" value="1"/>
</dbReference>
<accession>A0ABV9Z704</accession>
<comment type="caution">
    <text evidence="2">The sequence shown here is derived from an EMBL/GenBank/DDBJ whole genome shotgun (WGS) entry which is preliminary data.</text>
</comment>
<name>A0ABV9Z704_9HYPH</name>
<dbReference type="InterPro" id="IPR001155">
    <property type="entry name" value="OxRdtase_FMN_N"/>
</dbReference>
<organism evidence="2 3">
    <name type="scientific">Flaviflagellibacter deserti</name>
    <dbReference type="NCBI Taxonomy" id="2267266"/>
    <lineage>
        <taxon>Bacteria</taxon>
        <taxon>Pseudomonadati</taxon>
        <taxon>Pseudomonadota</taxon>
        <taxon>Alphaproteobacteria</taxon>
        <taxon>Hyphomicrobiales</taxon>
        <taxon>Flaviflagellibacter</taxon>
    </lineage>
</organism>
<evidence type="ECO:0000313" key="2">
    <source>
        <dbReference type="EMBL" id="MFC5069688.1"/>
    </source>
</evidence>
<sequence>MSDDPLFQPAQVGDISVKNRIVMAPLTRSRAAAREVPSDLAPTYYRQRAGAGLIVTEGTQIRPDGQGYVSTPGIYSPAQLDGWKKVTDAVHEAGGRIVAQIWHVGRISHPDLIGGAQPVAPSAIRANSKTFLPNGDFGPVGEPRALTLDDIKAVVEDFGRAAKNAVSAGFDGVEIHGANGYLIDQFLKDGANKRTDEYGGPIENRVRFMTEVVDATVVAIGAGRVGIRLSPVTPSNDISESNPQPLFDLAVSELSRRKIAFIHMVEGATQGPRDIVPDFDFAKLRNLFGGTYIANNGYNGEFARERVANGEVDLVAFGRYFISNPDLVERIRRNAPFAEPDRATFYGGGEKGYTDYPTLEVA</sequence>
<dbReference type="SUPFAM" id="SSF51395">
    <property type="entry name" value="FMN-linked oxidoreductases"/>
    <property type="match status" value="1"/>
</dbReference>
<evidence type="ECO:0000313" key="3">
    <source>
        <dbReference type="Proteomes" id="UP001595796"/>
    </source>
</evidence>
<dbReference type="Gene3D" id="3.20.20.70">
    <property type="entry name" value="Aldolase class I"/>
    <property type="match status" value="1"/>
</dbReference>
<reference evidence="3" key="1">
    <citation type="journal article" date="2019" name="Int. J. Syst. Evol. Microbiol.">
        <title>The Global Catalogue of Microorganisms (GCM) 10K type strain sequencing project: providing services to taxonomists for standard genome sequencing and annotation.</title>
        <authorList>
            <consortium name="The Broad Institute Genomics Platform"/>
            <consortium name="The Broad Institute Genome Sequencing Center for Infectious Disease"/>
            <person name="Wu L."/>
            <person name="Ma J."/>
        </authorList>
    </citation>
    <scope>NUCLEOTIDE SEQUENCE [LARGE SCALE GENOMIC DNA]</scope>
    <source>
        <strain evidence="3">CGMCC 1.16444</strain>
    </source>
</reference>
<dbReference type="CDD" id="cd02933">
    <property type="entry name" value="OYE_like_FMN"/>
    <property type="match status" value="1"/>
</dbReference>
<dbReference type="PANTHER" id="PTHR22893">
    <property type="entry name" value="NADH OXIDOREDUCTASE-RELATED"/>
    <property type="match status" value="1"/>
</dbReference>
<dbReference type="Pfam" id="PF00724">
    <property type="entry name" value="Oxidored_FMN"/>
    <property type="match status" value="1"/>
</dbReference>
<feature type="domain" description="NADH:flavin oxidoreductase/NADH oxidase N-terminal" evidence="1">
    <location>
        <begin position="6"/>
        <end position="334"/>
    </location>
</feature>
<protein>
    <submittedName>
        <fullName evidence="2">Alkene reductase</fullName>
    </submittedName>
</protein>
<dbReference type="InterPro" id="IPR045247">
    <property type="entry name" value="Oye-like"/>
</dbReference>
<evidence type="ECO:0000259" key="1">
    <source>
        <dbReference type="Pfam" id="PF00724"/>
    </source>
</evidence>
<dbReference type="RefSeq" id="WP_114956292.1">
    <property type="nucleotide sequence ID" value="NZ_JBHSJF010000008.1"/>
</dbReference>
<keyword evidence="3" id="KW-1185">Reference proteome</keyword>
<dbReference type="EMBL" id="JBHSJF010000008">
    <property type="protein sequence ID" value="MFC5069688.1"/>
    <property type="molecule type" value="Genomic_DNA"/>
</dbReference>